<sequence length="85" mass="9197">MLLLVIRKKEKSIATEVAPTKTSHTAPQLPGRRATHVERVHALAAQAFVHALAFGEVMHRGCAADAGFQLVARLDRGAFQRQLAG</sequence>
<comment type="caution">
    <text evidence="1">The sequence shown here is derived from an EMBL/GenBank/DDBJ whole genome shotgun (WGS) entry which is preliminary data.</text>
</comment>
<organism evidence="1 2">
    <name type="scientific">Rhodanobacter terrae</name>
    <dbReference type="NCBI Taxonomy" id="418647"/>
    <lineage>
        <taxon>Bacteria</taxon>
        <taxon>Pseudomonadati</taxon>
        <taxon>Pseudomonadota</taxon>
        <taxon>Gammaproteobacteria</taxon>
        <taxon>Lysobacterales</taxon>
        <taxon>Rhodanobacteraceae</taxon>
        <taxon>Rhodanobacter</taxon>
    </lineage>
</organism>
<reference evidence="2" key="1">
    <citation type="journal article" date="2019" name="Int. J. Syst. Evol. Microbiol.">
        <title>The Global Catalogue of Microorganisms (GCM) 10K type strain sequencing project: providing services to taxonomists for standard genome sequencing and annotation.</title>
        <authorList>
            <consortium name="The Broad Institute Genomics Platform"/>
            <consortium name="The Broad Institute Genome Sequencing Center for Infectious Disease"/>
            <person name="Wu L."/>
            <person name="Ma J."/>
        </authorList>
    </citation>
    <scope>NUCLEOTIDE SEQUENCE [LARGE SCALE GENOMIC DNA]</scope>
    <source>
        <strain evidence="2">CGMCC 1.13587</strain>
    </source>
</reference>
<proteinExistence type="predicted"/>
<dbReference type="Proteomes" id="UP001596111">
    <property type="component" value="Unassembled WGS sequence"/>
</dbReference>
<gene>
    <name evidence="1" type="ORF">ACFPPB_12190</name>
</gene>
<evidence type="ECO:0000313" key="1">
    <source>
        <dbReference type="EMBL" id="MFC5581873.1"/>
    </source>
</evidence>
<protein>
    <submittedName>
        <fullName evidence="1">Uncharacterized protein</fullName>
    </submittedName>
</protein>
<keyword evidence="2" id="KW-1185">Reference proteome</keyword>
<dbReference type="RefSeq" id="WP_377327426.1">
    <property type="nucleotide sequence ID" value="NZ_JBHSNG010000012.1"/>
</dbReference>
<evidence type="ECO:0000313" key="2">
    <source>
        <dbReference type="Proteomes" id="UP001596111"/>
    </source>
</evidence>
<dbReference type="EMBL" id="JBHSNG010000012">
    <property type="protein sequence ID" value="MFC5581873.1"/>
    <property type="molecule type" value="Genomic_DNA"/>
</dbReference>
<name>A0ABW0SYF6_9GAMM</name>
<accession>A0ABW0SYF6</accession>